<evidence type="ECO:0008006" key="3">
    <source>
        <dbReference type="Google" id="ProtNLM"/>
    </source>
</evidence>
<reference evidence="1 2" key="1">
    <citation type="journal article" date="2019" name="Int. J. Syst. Evol. Microbiol.">
        <title>The Global Catalogue of Microorganisms (GCM) 10K type strain sequencing project: providing services to taxonomists for standard genome sequencing and annotation.</title>
        <authorList>
            <consortium name="The Broad Institute Genomics Platform"/>
            <consortium name="The Broad Institute Genome Sequencing Center for Infectious Disease"/>
            <person name="Wu L."/>
            <person name="Ma J."/>
        </authorList>
    </citation>
    <scope>NUCLEOTIDE SEQUENCE [LARGE SCALE GENOMIC DNA]</scope>
    <source>
        <strain evidence="1 2">JCM 9383</strain>
    </source>
</reference>
<name>A0ABN3V960_9PSEU</name>
<sequence length="271" mass="29848">MAKLTKNEARLHRQACELINLTRDLTEDEKHFVLEHWQESSTAANSLDGAFFTPLGLAQDVAIEMGERPRRVIDLGAGIGHLTFACRRLFAHRWNGEPRRELVCVERNPDYVRVGRKILPEATWICADIFDLPGMNLGVFDCAIANPPFGAITRAGNAPGYSGRRCEYHVIAIAAGLAGSGVFIVPQESAPFRYSANPENYEEHADAEYERFRRATGIELGNNCGMDTSAYDEEWRGVSPRVEIVTCDFTSHVGVPGPGAASDGQLSLVLN</sequence>
<proteinExistence type="predicted"/>
<evidence type="ECO:0000313" key="1">
    <source>
        <dbReference type="EMBL" id="GAA2783008.1"/>
    </source>
</evidence>
<dbReference type="Gene3D" id="3.40.50.150">
    <property type="entry name" value="Vaccinia Virus protein VP39"/>
    <property type="match status" value="1"/>
</dbReference>
<dbReference type="SUPFAM" id="SSF53335">
    <property type="entry name" value="S-adenosyl-L-methionine-dependent methyltransferases"/>
    <property type="match status" value="1"/>
</dbReference>
<dbReference type="CDD" id="cd02440">
    <property type="entry name" value="AdoMet_MTases"/>
    <property type="match status" value="1"/>
</dbReference>
<protein>
    <recommendedName>
        <fullName evidence="3">Methyltransferase</fullName>
    </recommendedName>
</protein>
<dbReference type="Proteomes" id="UP001500979">
    <property type="component" value="Unassembled WGS sequence"/>
</dbReference>
<dbReference type="PRINTS" id="PR00507">
    <property type="entry name" value="N12N6MTFRASE"/>
</dbReference>
<comment type="caution">
    <text evidence="1">The sequence shown here is derived from an EMBL/GenBank/DDBJ whole genome shotgun (WGS) entry which is preliminary data.</text>
</comment>
<accession>A0ABN3V960</accession>
<dbReference type="RefSeq" id="WP_344678852.1">
    <property type="nucleotide sequence ID" value="NZ_BAAAUX010000009.1"/>
</dbReference>
<dbReference type="EMBL" id="BAAAUX010000009">
    <property type="protein sequence ID" value="GAA2783008.1"/>
    <property type="molecule type" value="Genomic_DNA"/>
</dbReference>
<organism evidence="1 2">
    <name type="scientific">Saccharopolyspora taberi</name>
    <dbReference type="NCBI Taxonomy" id="60895"/>
    <lineage>
        <taxon>Bacteria</taxon>
        <taxon>Bacillati</taxon>
        <taxon>Actinomycetota</taxon>
        <taxon>Actinomycetes</taxon>
        <taxon>Pseudonocardiales</taxon>
        <taxon>Pseudonocardiaceae</taxon>
        <taxon>Saccharopolyspora</taxon>
    </lineage>
</organism>
<keyword evidence="2" id="KW-1185">Reference proteome</keyword>
<evidence type="ECO:0000313" key="2">
    <source>
        <dbReference type="Proteomes" id="UP001500979"/>
    </source>
</evidence>
<dbReference type="InterPro" id="IPR029063">
    <property type="entry name" value="SAM-dependent_MTases_sf"/>
</dbReference>
<gene>
    <name evidence="1" type="ORF">GCM10010470_16220</name>
</gene>